<feature type="compositionally biased region" description="Basic and acidic residues" evidence="1">
    <location>
        <begin position="144"/>
        <end position="165"/>
    </location>
</feature>
<dbReference type="AlphaFoldDB" id="A0A2R8ADQ7"/>
<dbReference type="Proteomes" id="UP000244932">
    <property type="component" value="Unassembled WGS sequence"/>
</dbReference>
<keyword evidence="3" id="KW-1185">Reference proteome</keyword>
<feature type="region of interest" description="Disordered" evidence="1">
    <location>
        <begin position="101"/>
        <end position="165"/>
    </location>
</feature>
<proteinExistence type="predicted"/>
<gene>
    <name evidence="2" type="ORF">POI8812_02530</name>
</gene>
<dbReference type="OrthoDB" id="7869758at2"/>
<reference evidence="2 3" key="1">
    <citation type="submission" date="2018-03" db="EMBL/GenBank/DDBJ databases">
        <authorList>
            <person name="Keele B.F."/>
        </authorList>
    </citation>
    <scope>NUCLEOTIDE SEQUENCE [LARGE SCALE GENOMIC DNA]</scope>
    <source>
        <strain evidence="2 3">CeCT 8812</strain>
    </source>
</reference>
<dbReference type="EMBL" id="OMKW01000003">
    <property type="protein sequence ID" value="SPF30195.1"/>
    <property type="molecule type" value="Genomic_DNA"/>
</dbReference>
<evidence type="ECO:0000313" key="2">
    <source>
        <dbReference type="EMBL" id="SPF30195.1"/>
    </source>
</evidence>
<dbReference type="RefSeq" id="WP_108782907.1">
    <property type="nucleotide sequence ID" value="NZ_OMKW01000003.1"/>
</dbReference>
<name>A0A2R8ADQ7_9RHOB</name>
<evidence type="ECO:0008006" key="4">
    <source>
        <dbReference type="Google" id="ProtNLM"/>
    </source>
</evidence>
<organism evidence="2 3">
    <name type="scientific">Pontivivens insulae</name>
    <dbReference type="NCBI Taxonomy" id="1639689"/>
    <lineage>
        <taxon>Bacteria</taxon>
        <taxon>Pseudomonadati</taxon>
        <taxon>Pseudomonadota</taxon>
        <taxon>Alphaproteobacteria</taxon>
        <taxon>Rhodobacterales</taxon>
        <taxon>Paracoccaceae</taxon>
        <taxon>Pontivivens</taxon>
    </lineage>
</organism>
<accession>A0A2R8ADQ7</accession>
<protein>
    <recommendedName>
        <fullName evidence="4">PepSY domain-containing protein</fullName>
    </recommendedName>
</protein>
<sequence>MCDPDAKKNRTQWHRFGATSHVLQGVALAVMFSTPLMAEDLADQAALQLEQQGYTVIESHRTLLGRLRIVAESEQGTRELVIDRTSGAILRDYFEPNEAIANGTPRVAIPGAPPPSGAQPPTGRTRDAESSTTEPRPAPPSGDSPDRPPDGDRPDREDRGGGGRP</sequence>
<evidence type="ECO:0000313" key="3">
    <source>
        <dbReference type="Proteomes" id="UP000244932"/>
    </source>
</evidence>
<evidence type="ECO:0000256" key="1">
    <source>
        <dbReference type="SAM" id="MobiDB-lite"/>
    </source>
</evidence>